<proteinExistence type="inferred from homology"/>
<comment type="subcellular location">
    <subcellularLocation>
        <location evidence="1 7">Cell membrane</location>
        <topology evidence="1 7">Multi-pass membrane protein</topology>
    </subcellularLocation>
</comment>
<accession>A0A1C1A7V9</accession>
<dbReference type="PANTHER" id="PTHR30193:SF37">
    <property type="entry name" value="INNER MEMBRANE ABC TRANSPORTER PERMEASE PROTEIN YCJO"/>
    <property type="match status" value="1"/>
</dbReference>
<dbReference type="PANTHER" id="PTHR30193">
    <property type="entry name" value="ABC TRANSPORTER PERMEASE PROTEIN"/>
    <property type="match status" value="1"/>
</dbReference>
<gene>
    <name evidence="9" type="ORF">A8709_08470</name>
</gene>
<evidence type="ECO:0000256" key="7">
    <source>
        <dbReference type="RuleBase" id="RU363032"/>
    </source>
</evidence>
<dbReference type="Gene3D" id="1.10.3720.10">
    <property type="entry name" value="MetI-like"/>
    <property type="match status" value="1"/>
</dbReference>
<dbReference type="InterPro" id="IPR051393">
    <property type="entry name" value="ABC_transporter_permease"/>
</dbReference>
<evidence type="ECO:0000256" key="6">
    <source>
        <dbReference type="ARBA" id="ARBA00023136"/>
    </source>
</evidence>
<dbReference type="GO" id="GO:0055085">
    <property type="term" value="P:transmembrane transport"/>
    <property type="evidence" value="ECO:0007669"/>
    <property type="project" value="InterPro"/>
</dbReference>
<protein>
    <submittedName>
        <fullName evidence="9">Sugar ABC transporter permease</fullName>
    </submittedName>
</protein>
<evidence type="ECO:0000259" key="8">
    <source>
        <dbReference type="PROSITE" id="PS50928"/>
    </source>
</evidence>
<feature type="transmembrane region" description="Helical" evidence="7">
    <location>
        <begin position="130"/>
        <end position="150"/>
    </location>
</feature>
<evidence type="ECO:0000256" key="4">
    <source>
        <dbReference type="ARBA" id="ARBA00022692"/>
    </source>
</evidence>
<evidence type="ECO:0000256" key="2">
    <source>
        <dbReference type="ARBA" id="ARBA00022448"/>
    </source>
</evidence>
<feature type="transmembrane region" description="Helical" evidence="7">
    <location>
        <begin position="175"/>
        <end position="199"/>
    </location>
</feature>
<reference evidence="10" key="1">
    <citation type="submission" date="2016-05" db="EMBL/GenBank/DDBJ databases">
        <title>Paenibacillus oryzae. sp. nov., isolated from the rice root.</title>
        <authorList>
            <person name="Zhang J."/>
            <person name="Zhang X."/>
        </authorList>
    </citation>
    <scope>NUCLEOTIDE SEQUENCE [LARGE SCALE GENOMIC DNA]</scope>
    <source>
        <strain evidence="10">KCTC13222</strain>
    </source>
</reference>
<dbReference type="EMBL" id="LYPC01000010">
    <property type="protein sequence ID" value="OCT16692.1"/>
    <property type="molecule type" value="Genomic_DNA"/>
</dbReference>
<keyword evidence="10" id="KW-1185">Reference proteome</keyword>
<dbReference type="Proteomes" id="UP000093309">
    <property type="component" value="Unassembled WGS sequence"/>
</dbReference>
<dbReference type="GO" id="GO:0005886">
    <property type="term" value="C:plasma membrane"/>
    <property type="evidence" value="ECO:0007669"/>
    <property type="project" value="UniProtKB-SubCell"/>
</dbReference>
<feature type="domain" description="ABC transmembrane type-1" evidence="8">
    <location>
        <begin position="93"/>
        <end position="303"/>
    </location>
</feature>
<keyword evidence="3" id="KW-1003">Cell membrane</keyword>
<dbReference type="RefSeq" id="WP_065850779.1">
    <property type="nucleotide sequence ID" value="NZ_LYPC01000010.1"/>
</dbReference>
<feature type="transmembrane region" description="Helical" evidence="7">
    <location>
        <begin position="97"/>
        <end position="118"/>
    </location>
</feature>
<dbReference type="CDD" id="cd06261">
    <property type="entry name" value="TM_PBP2"/>
    <property type="match status" value="1"/>
</dbReference>
<dbReference type="InterPro" id="IPR000515">
    <property type="entry name" value="MetI-like"/>
</dbReference>
<evidence type="ECO:0000256" key="3">
    <source>
        <dbReference type="ARBA" id="ARBA00022475"/>
    </source>
</evidence>
<evidence type="ECO:0000313" key="10">
    <source>
        <dbReference type="Proteomes" id="UP000093309"/>
    </source>
</evidence>
<dbReference type="InterPro" id="IPR035906">
    <property type="entry name" value="MetI-like_sf"/>
</dbReference>
<organism evidence="9 10">
    <name type="scientific">Paenibacillus pectinilyticus</name>
    <dbReference type="NCBI Taxonomy" id="512399"/>
    <lineage>
        <taxon>Bacteria</taxon>
        <taxon>Bacillati</taxon>
        <taxon>Bacillota</taxon>
        <taxon>Bacilli</taxon>
        <taxon>Bacillales</taxon>
        <taxon>Paenibacillaceae</taxon>
        <taxon>Paenibacillus</taxon>
    </lineage>
</organism>
<keyword evidence="6 7" id="KW-0472">Membrane</keyword>
<dbReference type="AlphaFoldDB" id="A0A1C1A7V9"/>
<feature type="transmembrane region" description="Helical" evidence="7">
    <location>
        <begin position="220"/>
        <end position="242"/>
    </location>
</feature>
<dbReference type="SUPFAM" id="SSF161098">
    <property type="entry name" value="MetI-like"/>
    <property type="match status" value="1"/>
</dbReference>
<name>A0A1C1A7V9_9BACL</name>
<dbReference type="STRING" id="512399.A8709_08470"/>
<evidence type="ECO:0000256" key="5">
    <source>
        <dbReference type="ARBA" id="ARBA00022989"/>
    </source>
</evidence>
<dbReference type="Pfam" id="PF00528">
    <property type="entry name" value="BPD_transp_1"/>
    <property type="match status" value="1"/>
</dbReference>
<comment type="caution">
    <text evidence="9">The sequence shown here is derived from an EMBL/GenBank/DDBJ whole genome shotgun (WGS) entry which is preliminary data.</text>
</comment>
<sequence length="314" mass="35527">MDISKSSAEPWPSHLQQLEHKKKKTSRFRNHYLPAYILVAPTVLLVTIFYVIPVIISVLLSFVKSENFGMANKWVGLENYRRLVADDQFWGDLWNTFHYVILFVPAVLVISTILALLLNQKIKGIAFFRTVYFLPQITLPAATALVWVVLFNKDYGLINHLLGTDIGWLSDSRTVMLAFVTTSVWGSIGLKMIIILAGLQGIPTSLYEAGSLEGANAFQRFWNITLPLLTPTLFFVAIISVIEGTQVFDGILFLVGKNSIVLSDVRSLVFSYYINTYTMDDPNYGSTIIDVLLVINLILTAIQFRLSKKWVFYE</sequence>
<keyword evidence="5 7" id="KW-1133">Transmembrane helix</keyword>
<comment type="similarity">
    <text evidence="7">Belongs to the binding-protein-dependent transport system permease family.</text>
</comment>
<feature type="transmembrane region" description="Helical" evidence="7">
    <location>
        <begin position="284"/>
        <end position="304"/>
    </location>
</feature>
<evidence type="ECO:0000256" key="1">
    <source>
        <dbReference type="ARBA" id="ARBA00004651"/>
    </source>
</evidence>
<dbReference type="PROSITE" id="PS50928">
    <property type="entry name" value="ABC_TM1"/>
    <property type="match status" value="1"/>
</dbReference>
<evidence type="ECO:0000313" key="9">
    <source>
        <dbReference type="EMBL" id="OCT16692.1"/>
    </source>
</evidence>
<keyword evidence="4 7" id="KW-0812">Transmembrane</keyword>
<keyword evidence="2 7" id="KW-0813">Transport</keyword>
<feature type="transmembrane region" description="Helical" evidence="7">
    <location>
        <begin position="32"/>
        <end position="63"/>
    </location>
</feature>